<keyword evidence="4" id="KW-1185">Reference proteome</keyword>
<dbReference type="Pfam" id="PF16486">
    <property type="entry name" value="ArgoN"/>
    <property type="match status" value="1"/>
</dbReference>
<accession>A0AAV5BS78</accession>
<dbReference type="InterPro" id="IPR032474">
    <property type="entry name" value="Argonaute_N"/>
</dbReference>
<evidence type="ECO:0000256" key="1">
    <source>
        <dbReference type="SAM" id="MobiDB-lite"/>
    </source>
</evidence>
<dbReference type="Proteomes" id="UP001054889">
    <property type="component" value="Unassembled WGS sequence"/>
</dbReference>
<reference evidence="3" key="1">
    <citation type="journal article" date="2018" name="DNA Res.">
        <title>Multiple hybrid de novo genome assembly of finger millet, an orphan allotetraploid crop.</title>
        <authorList>
            <person name="Hatakeyama M."/>
            <person name="Aluri S."/>
            <person name="Balachadran M.T."/>
            <person name="Sivarajan S.R."/>
            <person name="Patrignani A."/>
            <person name="Gruter S."/>
            <person name="Poveda L."/>
            <person name="Shimizu-Inatsugi R."/>
            <person name="Baeten J."/>
            <person name="Francoijs K.J."/>
            <person name="Nataraja K.N."/>
            <person name="Reddy Y.A.N."/>
            <person name="Phadnis S."/>
            <person name="Ravikumar R.L."/>
            <person name="Schlapbach R."/>
            <person name="Sreeman S.M."/>
            <person name="Shimizu K.K."/>
        </authorList>
    </citation>
    <scope>NUCLEOTIDE SEQUENCE</scope>
</reference>
<sequence>MEVRMRRRCGGAEAEARGGAAEAQRRHCEGGVAGQRAAEAEARCGSAEAETLGQRCRGAEVALQRCRARGQGQGFSKKENKQGLSLARPPVHELIAVGSLLLSSSAVLLLHSSCEPSSLPSSRKDDQNKSLVAGSPPISRPLKSGTKGQKVDVKYEDGHPAELKGVMSRKVIDKLQEIYFSDLGNMSFAYDGERNLFTIGSLPHVRDVFTVIVEVDGASSAKTVTSRNHGGDGGPGGSDIKRMKRPVQIITFKVELSFARKVPISAITKVLSGRESDNYQDVLGILDIILRQNSAKQGCLLVRQSFFYNSNFDSIGGDVLACRGYHSSFQPTQTGLSLNVDTSTTMIVKPGPVIDFLLSNQGIKDINRIDWRKPNRRSTWPISPTYKSLTLHSPNPNCHCLPSSPATRPPRQPPAPGDWAVVHPPPPRPPPLPLLALPERDRRSFGQEPKSWSRRAAPASCRPCPSLTGDPSARSPGARAPSCPYPARLRPCPARLEHGVREELPVTIPQEVDASARALDASAAALSNLIAAADHPALPLLHSLKSELVTTSSEDGAARVKEKRQRCCWWCFSLIIIIPLAAETISVPSDEAGSSATAAAAGSGGGIGIGSGSGSGSDTRIPLEGQGFVPAAAADEIVDVIDVDQDDTPAGKRAKKCTSDVWNFFTKKDEIVEINDSKKVPSLMTDLELIEAIVAAMNLEAQNKKIVILESEDVTASQSDPAAMDDYGDLYVDL</sequence>
<dbReference type="Pfam" id="PF08699">
    <property type="entry name" value="ArgoL1"/>
    <property type="match status" value="1"/>
</dbReference>
<proteinExistence type="predicted"/>
<dbReference type="AlphaFoldDB" id="A0AAV5BS78"/>
<feature type="domain" description="Argonaute linker 1" evidence="2">
    <location>
        <begin position="300"/>
        <end position="350"/>
    </location>
</feature>
<feature type="region of interest" description="Disordered" evidence="1">
    <location>
        <begin position="1"/>
        <end position="24"/>
    </location>
</feature>
<organism evidence="3 4">
    <name type="scientific">Eleusine coracana subsp. coracana</name>
    <dbReference type="NCBI Taxonomy" id="191504"/>
    <lineage>
        <taxon>Eukaryota</taxon>
        <taxon>Viridiplantae</taxon>
        <taxon>Streptophyta</taxon>
        <taxon>Embryophyta</taxon>
        <taxon>Tracheophyta</taxon>
        <taxon>Spermatophyta</taxon>
        <taxon>Magnoliopsida</taxon>
        <taxon>Liliopsida</taxon>
        <taxon>Poales</taxon>
        <taxon>Poaceae</taxon>
        <taxon>PACMAD clade</taxon>
        <taxon>Chloridoideae</taxon>
        <taxon>Cynodonteae</taxon>
        <taxon>Eleusininae</taxon>
        <taxon>Eleusine</taxon>
    </lineage>
</organism>
<dbReference type="PANTHER" id="PTHR22891">
    <property type="entry name" value="EUKARYOTIC TRANSLATION INITIATION FACTOR 2C"/>
    <property type="match status" value="1"/>
</dbReference>
<gene>
    <name evidence="3" type="primary">ga04503</name>
    <name evidence="3" type="ORF">PR202_ga04503</name>
</gene>
<feature type="region of interest" description="Disordered" evidence="1">
    <location>
        <begin position="117"/>
        <end position="150"/>
    </location>
</feature>
<dbReference type="SMART" id="SM01163">
    <property type="entry name" value="DUF1785"/>
    <property type="match status" value="1"/>
</dbReference>
<feature type="compositionally biased region" description="Pro residues" evidence="1">
    <location>
        <begin position="407"/>
        <end position="416"/>
    </location>
</feature>
<feature type="compositionally biased region" description="Low complexity" evidence="1">
    <location>
        <begin position="11"/>
        <end position="22"/>
    </location>
</feature>
<dbReference type="EMBL" id="BQKI01000002">
    <property type="protein sequence ID" value="GJM88443.1"/>
    <property type="molecule type" value="Genomic_DNA"/>
</dbReference>
<evidence type="ECO:0000313" key="3">
    <source>
        <dbReference type="EMBL" id="GJM88443.1"/>
    </source>
</evidence>
<dbReference type="InterPro" id="IPR014811">
    <property type="entry name" value="ArgoL1"/>
</dbReference>
<feature type="region of interest" description="Disordered" evidence="1">
    <location>
        <begin position="400"/>
        <end position="481"/>
    </location>
</feature>
<name>A0AAV5BS78_ELECO</name>
<protein>
    <recommendedName>
        <fullName evidence="2">Argonaute linker 1 domain-containing protein</fullName>
    </recommendedName>
</protein>
<dbReference type="InterPro" id="IPR036085">
    <property type="entry name" value="PAZ_dom_sf"/>
</dbReference>
<comment type="caution">
    <text evidence="3">The sequence shown here is derived from an EMBL/GenBank/DDBJ whole genome shotgun (WGS) entry which is preliminary data.</text>
</comment>
<evidence type="ECO:0000313" key="4">
    <source>
        <dbReference type="Proteomes" id="UP001054889"/>
    </source>
</evidence>
<evidence type="ECO:0000259" key="2">
    <source>
        <dbReference type="SMART" id="SM01163"/>
    </source>
</evidence>
<dbReference type="SUPFAM" id="SSF101690">
    <property type="entry name" value="PAZ domain"/>
    <property type="match status" value="1"/>
</dbReference>
<feature type="compositionally biased region" description="Pro residues" evidence="1">
    <location>
        <begin position="423"/>
        <end position="433"/>
    </location>
</feature>
<reference evidence="3" key="2">
    <citation type="submission" date="2021-12" db="EMBL/GenBank/DDBJ databases">
        <title>Resequencing data analysis of finger millet.</title>
        <authorList>
            <person name="Hatakeyama M."/>
            <person name="Aluri S."/>
            <person name="Balachadran M.T."/>
            <person name="Sivarajan S.R."/>
            <person name="Poveda L."/>
            <person name="Shimizu-Inatsugi R."/>
            <person name="Schlapbach R."/>
            <person name="Sreeman S.M."/>
            <person name="Shimizu K.K."/>
        </authorList>
    </citation>
    <scope>NUCLEOTIDE SEQUENCE</scope>
</reference>